<keyword evidence="2" id="KW-1185">Reference proteome</keyword>
<dbReference type="EMBL" id="CM009304">
    <property type="protein sequence ID" value="KAI9381208.1"/>
    <property type="molecule type" value="Genomic_DNA"/>
</dbReference>
<dbReference type="Proteomes" id="UP000006729">
    <property type="component" value="Chromosome 15"/>
</dbReference>
<reference evidence="1 2" key="1">
    <citation type="journal article" date="2006" name="Science">
        <title>The genome of black cottonwood, Populus trichocarpa (Torr. &amp; Gray).</title>
        <authorList>
            <person name="Tuskan G.A."/>
            <person name="Difazio S."/>
            <person name="Jansson S."/>
            <person name="Bohlmann J."/>
            <person name="Grigoriev I."/>
            <person name="Hellsten U."/>
            <person name="Putnam N."/>
            <person name="Ralph S."/>
            <person name="Rombauts S."/>
            <person name="Salamov A."/>
            <person name="Schein J."/>
            <person name="Sterck L."/>
            <person name="Aerts A."/>
            <person name="Bhalerao R.R."/>
            <person name="Bhalerao R.P."/>
            <person name="Blaudez D."/>
            <person name="Boerjan W."/>
            <person name="Brun A."/>
            <person name="Brunner A."/>
            <person name="Busov V."/>
            <person name="Campbell M."/>
            <person name="Carlson J."/>
            <person name="Chalot M."/>
            <person name="Chapman J."/>
            <person name="Chen G.L."/>
            <person name="Cooper D."/>
            <person name="Coutinho P.M."/>
            <person name="Couturier J."/>
            <person name="Covert S."/>
            <person name="Cronk Q."/>
            <person name="Cunningham R."/>
            <person name="Davis J."/>
            <person name="Degroeve S."/>
            <person name="Dejardin A."/>
            <person name="Depamphilis C."/>
            <person name="Detter J."/>
            <person name="Dirks B."/>
            <person name="Dubchak I."/>
            <person name="Duplessis S."/>
            <person name="Ehlting J."/>
            <person name="Ellis B."/>
            <person name="Gendler K."/>
            <person name="Goodstein D."/>
            <person name="Gribskov M."/>
            <person name="Grimwood J."/>
            <person name="Groover A."/>
            <person name="Gunter L."/>
            <person name="Hamberger B."/>
            <person name="Heinze B."/>
            <person name="Helariutta Y."/>
            <person name="Henrissat B."/>
            <person name="Holligan D."/>
            <person name="Holt R."/>
            <person name="Huang W."/>
            <person name="Islam-Faridi N."/>
            <person name="Jones S."/>
            <person name="Jones-Rhoades M."/>
            <person name="Jorgensen R."/>
            <person name="Joshi C."/>
            <person name="Kangasjarvi J."/>
            <person name="Karlsson J."/>
            <person name="Kelleher C."/>
            <person name="Kirkpatrick R."/>
            <person name="Kirst M."/>
            <person name="Kohler A."/>
            <person name="Kalluri U."/>
            <person name="Larimer F."/>
            <person name="Leebens-Mack J."/>
            <person name="Leple J.C."/>
            <person name="Locascio P."/>
            <person name="Lou Y."/>
            <person name="Lucas S."/>
            <person name="Martin F."/>
            <person name="Montanini B."/>
            <person name="Napoli C."/>
            <person name="Nelson D.R."/>
            <person name="Nelson C."/>
            <person name="Nieminen K."/>
            <person name="Nilsson O."/>
            <person name="Pereda V."/>
            <person name="Peter G."/>
            <person name="Philippe R."/>
            <person name="Pilate G."/>
            <person name="Poliakov A."/>
            <person name="Razumovskaya J."/>
            <person name="Richardson P."/>
            <person name="Rinaldi C."/>
            <person name="Ritland K."/>
            <person name="Rouze P."/>
            <person name="Ryaboy D."/>
            <person name="Schmutz J."/>
            <person name="Schrader J."/>
            <person name="Segerman B."/>
            <person name="Shin H."/>
            <person name="Siddiqui A."/>
            <person name="Sterky F."/>
            <person name="Terry A."/>
            <person name="Tsai C.J."/>
            <person name="Uberbacher E."/>
            <person name="Unneberg P."/>
            <person name="Vahala J."/>
            <person name="Wall K."/>
            <person name="Wessler S."/>
            <person name="Yang G."/>
            <person name="Yin T."/>
            <person name="Douglas C."/>
            <person name="Marra M."/>
            <person name="Sandberg G."/>
            <person name="Van de Peer Y."/>
            <person name="Rokhsar D."/>
        </authorList>
    </citation>
    <scope>NUCLEOTIDE SEQUENCE [LARGE SCALE GENOMIC DNA]</scope>
    <source>
        <strain evidence="2">cv. Nisqually</strain>
    </source>
</reference>
<gene>
    <name evidence="1" type="ORF">POPTR_015G070400v4</name>
</gene>
<evidence type="ECO:0000313" key="2">
    <source>
        <dbReference type="Proteomes" id="UP000006729"/>
    </source>
</evidence>
<comment type="caution">
    <text evidence="1">The sequence shown here is derived from an EMBL/GenBank/DDBJ whole genome shotgun (WGS) entry which is preliminary data.</text>
</comment>
<accession>A0ACC0RVB7</accession>
<sequence length="110" mass="13438">MKLKFTVLNIYENNFLSWILDVEIHLEAMNLGETIKEENNVFLQDRIKAMIFIHYHLYKGLKIEWQNLRERYDHQKFIILSQARYDWLHLRLQDFKSVSEYNSAPFKITS</sequence>
<organism evidence="1 2">
    <name type="scientific">Populus trichocarpa</name>
    <name type="common">Western balsam poplar</name>
    <name type="synonym">Populus balsamifera subsp. trichocarpa</name>
    <dbReference type="NCBI Taxonomy" id="3694"/>
    <lineage>
        <taxon>Eukaryota</taxon>
        <taxon>Viridiplantae</taxon>
        <taxon>Streptophyta</taxon>
        <taxon>Embryophyta</taxon>
        <taxon>Tracheophyta</taxon>
        <taxon>Spermatophyta</taxon>
        <taxon>Magnoliopsida</taxon>
        <taxon>eudicotyledons</taxon>
        <taxon>Gunneridae</taxon>
        <taxon>Pentapetalae</taxon>
        <taxon>rosids</taxon>
        <taxon>fabids</taxon>
        <taxon>Malpighiales</taxon>
        <taxon>Salicaceae</taxon>
        <taxon>Saliceae</taxon>
        <taxon>Populus</taxon>
    </lineage>
</organism>
<protein>
    <submittedName>
        <fullName evidence="1">Uncharacterized protein</fullName>
    </submittedName>
</protein>
<evidence type="ECO:0000313" key="1">
    <source>
        <dbReference type="EMBL" id="KAI9381208.1"/>
    </source>
</evidence>
<proteinExistence type="predicted"/>
<name>A0ACC0RVB7_POPTR</name>